<feature type="transmembrane region" description="Helical" evidence="2">
    <location>
        <begin position="86"/>
        <end position="111"/>
    </location>
</feature>
<proteinExistence type="predicted"/>
<feature type="compositionally biased region" description="Polar residues" evidence="1">
    <location>
        <begin position="166"/>
        <end position="187"/>
    </location>
</feature>
<feature type="non-terminal residue" evidence="3">
    <location>
        <position position="1"/>
    </location>
</feature>
<dbReference type="OrthoDB" id="5431149at2759"/>
<gene>
    <name evidence="3" type="ORF">B7463_g8513</name>
</gene>
<feature type="non-terminal residue" evidence="3">
    <location>
        <position position="347"/>
    </location>
</feature>
<evidence type="ECO:0000256" key="2">
    <source>
        <dbReference type="SAM" id="Phobius"/>
    </source>
</evidence>
<keyword evidence="2" id="KW-0472">Membrane</keyword>
<feature type="transmembrane region" description="Helical" evidence="2">
    <location>
        <begin position="47"/>
        <end position="65"/>
    </location>
</feature>
<evidence type="ECO:0000313" key="4">
    <source>
        <dbReference type="Proteomes" id="UP000258309"/>
    </source>
</evidence>
<accession>A0A3E2H340</accession>
<comment type="caution">
    <text evidence="3">The sequence shown here is derived from an EMBL/GenBank/DDBJ whole genome shotgun (WGS) entry which is preliminary data.</text>
</comment>
<keyword evidence="2" id="KW-1133">Transmembrane helix</keyword>
<evidence type="ECO:0000313" key="3">
    <source>
        <dbReference type="EMBL" id="RFU27816.1"/>
    </source>
</evidence>
<protein>
    <submittedName>
        <fullName evidence="3">Uncharacterized protein</fullName>
    </submittedName>
</protein>
<reference evidence="3 4" key="1">
    <citation type="submission" date="2018-05" db="EMBL/GenBank/DDBJ databases">
        <title>Draft genome sequence of Scytalidium lignicola DSM 105466, a ubiquitous saprotrophic fungus.</title>
        <authorList>
            <person name="Buettner E."/>
            <person name="Gebauer A.M."/>
            <person name="Hofrichter M."/>
            <person name="Liers C."/>
            <person name="Kellner H."/>
        </authorList>
    </citation>
    <scope>NUCLEOTIDE SEQUENCE [LARGE SCALE GENOMIC DNA]</scope>
    <source>
        <strain evidence="3 4">DSM 105466</strain>
    </source>
</reference>
<feature type="region of interest" description="Disordered" evidence="1">
    <location>
        <begin position="166"/>
        <end position="209"/>
    </location>
</feature>
<evidence type="ECO:0000256" key="1">
    <source>
        <dbReference type="SAM" id="MobiDB-lite"/>
    </source>
</evidence>
<dbReference type="EMBL" id="NCSJ02000188">
    <property type="protein sequence ID" value="RFU27816.1"/>
    <property type="molecule type" value="Genomic_DNA"/>
</dbReference>
<name>A0A3E2H340_SCYLI</name>
<feature type="transmembrane region" description="Helical" evidence="2">
    <location>
        <begin position="7"/>
        <end position="35"/>
    </location>
</feature>
<organism evidence="3 4">
    <name type="scientific">Scytalidium lignicola</name>
    <name type="common">Hyphomycete</name>
    <dbReference type="NCBI Taxonomy" id="5539"/>
    <lineage>
        <taxon>Eukaryota</taxon>
        <taxon>Fungi</taxon>
        <taxon>Dikarya</taxon>
        <taxon>Ascomycota</taxon>
        <taxon>Pezizomycotina</taxon>
        <taxon>Leotiomycetes</taxon>
        <taxon>Leotiomycetes incertae sedis</taxon>
        <taxon>Scytalidium</taxon>
    </lineage>
</organism>
<dbReference type="AlphaFoldDB" id="A0A3E2H340"/>
<keyword evidence="2" id="KW-0812">Transmembrane</keyword>
<sequence length="347" mass="37273">MRVRQYSIVLLGVIATLCEITLLVFNIIFAVTLSMASTSLKINGVEIVASVLNFVNMSLLSIFLVRQVQYQNGIYVQDNKHGRQHTYLLAGLCGDFCALSVTATAVGLCIIRNEIADLPRQMLGSSTEGLVTGAFIVWAISLVSGIGFIVAIVLIDKMDSHRQMQSFQVESGNHSLSKMETTSQQKRSSPDSADHEGSNSVTSITLPPPIKYSSFRNSLISKHNTTQSPESRVSGYPMNNPSIEDGFNFWDTPTAEPYARQVVLGKSSTSKFLGPVPATPTGSRCPSPRIPLDLELAAKAATQGPDVTAALGPGQIVSDCRSIKSLHYTRSGSLFGSPLVASCGVDN</sequence>
<dbReference type="Proteomes" id="UP000258309">
    <property type="component" value="Unassembled WGS sequence"/>
</dbReference>
<keyword evidence="4" id="KW-1185">Reference proteome</keyword>
<feature type="transmembrane region" description="Helical" evidence="2">
    <location>
        <begin position="131"/>
        <end position="155"/>
    </location>
</feature>
<feature type="compositionally biased region" description="Basic and acidic residues" evidence="1">
    <location>
        <begin position="188"/>
        <end position="197"/>
    </location>
</feature>